<keyword evidence="3 6" id="KW-0812">Transmembrane</keyword>
<name>A0A0E3ZLA0_9BURK</name>
<dbReference type="STRING" id="1835254.CL55_00007370"/>
<dbReference type="PANTHER" id="PTHR30287">
    <property type="entry name" value="MEMBRANE COMPONENT OF PREDICTED ABC SUPERFAMILY METABOLITE UPTAKE TRANSPORTER"/>
    <property type="match status" value="1"/>
</dbReference>
<keyword evidence="5 6" id="KW-0472">Membrane</keyword>
<dbReference type="HOGENOM" id="CLU_009475_0_0_4"/>
<dbReference type="InterPro" id="IPR003838">
    <property type="entry name" value="ABC3_permease_C"/>
</dbReference>
<comment type="subcellular location">
    <subcellularLocation>
        <location evidence="1">Cell membrane</location>
        <topology evidence="1">Multi-pass membrane protein</topology>
    </subcellularLocation>
</comment>
<feature type="transmembrane region" description="Helical" evidence="6">
    <location>
        <begin position="463"/>
        <end position="486"/>
    </location>
</feature>
<reference evidence="8 9" key="1">
    <citation type="submission" date="2014-03" db="EMBL/GenBank/DDBJ databases">
        <title>Genome of Polynucleobacter strain MWH-MoK4.</title>
        <authorList>
            <person name="Hahn M.W."/>
        </authorList>
    </citation>
    <scope>NUCLEOTIDE SEQUENCE [LARGE SCALE GENOMIC DNA]</scope>
    <source>
        <strain evidence="8 9">MWH-MoK4</strain>
    </source>
</reference>
<dbReference type="KEGG" id="pdq:CL55_00007370"/>
<dbReference type="RefSeq" id="WP_156156262.1">
    <property type="nucleotide sequence ID" value="NZ_CP007501.1"/>
</dbReference>
<evidence type="ECO:0000256" key="5">
    <source>
        <dbReference type="ARBA" id="ARBA00023136"/>
    </source>
</evidence>
<feature type="domain" description="ABC3 transporter permease C-terminal" evidence="7">
    <location>
        <begin position="255"/>
        <end position="379"/>
    </location>
</feature>
<feature type="transmembrane region" description="Helical" evidence="6">
    <location>
        <begin position="20"/>
        <end position="39"/>
    </location>
</feature>
<evidence type="ECO:0000256" key="1">
    <source>
        <dbReference type="ARBA" id="ARBA00004651"/>
    </source>
</evidence>
<evidence type="ECO:0000256" key="3">
    <source>
        <dbReference type="ARBA" id="ARBA00022692"/>
    </source>
</evidence>
<keyword evidence="2" id="KW-1003">Cell membrane</keyword>
<feature type="transmembrane region" description="Helical" evidence="6">
    <location>
        <begin position="252"/>
        <end position="276"/>
    </location>
</feature>
<evidence type="ECO:0000259" key="7">
    <source>
        <dbReference type="Pfam" id="PF02687"/>
    </source>
</evidence>
<dbReference type="Pfam" id="PF02687">
    <property type="entry name" value="FtsX"/>
    <property type="match status" value="2"/>
</dbReference>
<dbReference type="GO" id="GO:0005886">
    <property type="term" value="C:plasma membrane"/>
    <property type="evidence" value="ECO:0007669"/>
    <property type="project" value="UniProtKB-SubCell"/>
</dbReference>
<feature type="domain" description="ABC3 transporter permease C-terminal" evidence="7">
    <location>
        <begin position="704"/>
        <end position="806"/>
    </location>
</feature>
<proteinExistence type="predicted"/>
<protein>
    <submittedName>
        <fullName evidence="8">ABC-type transport system involved in lysophospholipase L1 biosynthesis, permease component</fullName>
    </submittedName>
</protein>
<dbReference type="EMBL" id="CP007501">
    <property type="protein sequence ID" value="AKD25070.1"/>
    <property type="molecule type" value="Genomic_DNA"/>
</dbReference>
<feature type="transmembrane region" description="Helical" evidence="6">
    <location>
        <begin position="698"/>
        <end position="723"/>
    </location>
</feature>
<feature type="transmembrane region" description="Helical" evidence="6">
    <location>
        <begin position="744"/>
        <end position="774"/>
    </location>
</feature>
<feature type="transmembrane region" description="Helical" evidence="6">
    <location>
        <begin position="786"/>
        <end position="807"/>
    </location>
</feature>
<feature type="transmembrane region" description="Helical" evidence="6">
    <location>
        <begin position="296"/>
        <end position="318"/>
    </location>
</feature>
<feature type="transmembrane region" description="Helical" evidence="6">
    <location>
        <begin position="325"/>
        <end position="344"/>
    </location>
</feature>
<evidence type="ECO:0000256" key="6">
    <source>
        <dbReference type="SAM" id="Phobius"/>
    </source>
</evidence>
<evidence type="ECO:0000313" key="9">
    <source>
        <dbReference type="Proteomes" id="UP000061135"/>
    </source>
</evidence>
<accession>A0A0E3ZLA0</accession>
<keyword evidence="9" id="KW-1185">Reference proteome</keyword>
<evidence type="ECO:0000256" key="2">
    <source>
        <dbReference type="ARBA" id="ARBA00022475"/>
    </source>
</evidence>
<dbReference type="OrthoDB" id="5292592at2"/>
<feature type="transmembrane region" description="Helical" evidence="6">
    <location>
        <begin position="413"/>
        <end position="442"/>
    </location>
</feature>
<keyword evidence="4 6" id="KW-1133">Transmembrane helix</keyword>
<feature type="transmembrane region" description="Helical" evidence="6">
    <location>
        <begin position="350"/>
        <end position="376"/>
    </location>
</feature>
<feature type="transmembrane region" description="Helical" evidence="6">
    <location>
        <begin position="388"/>
        <end position="407"/>
    </location>
</feature>
<dbReference type="PANTHER" id="PTHR30287:SF1">
    <property type="entry name" value="INNER MEMBRANE PROTEIN"/>
    <property type="match status" value="1"/>
</dbReference>
<dbReference type="PATRIC" id="fig|576611.7.peg.745"/>
<evidence type="ECO:0000256" key="4">
    <source>
        <dbReference type="ARBA" id="ARBA00022989"/>
    </source>
</evidence>
<sequence length="825" mass="89157">MLTTFLRAIQRDLRSSELVALLVALTLSVAALSSVSFLADRMQRAFQFDARQLLAADLLLVSDQPLPERFIQEARGRLLSTAQTIIFPSMATVGAQSKLASLKAVSSTYPLRGNLQASPPSASTTPPVGSVWVDPAMLSTLKAKVGDKMLLGDKTFLISGILERELDRGAGFMNFAPRVMMSLDDLPATGLIGLGSRVTYRLLLSGNDSAITDYEQWATRSIASESLRGLRIETLENAQPVMRKTLERAERFLALVALLTAMVAAVAIALSARRYVLKQADVCAVMKCLGASQKTILLNQIKILGALCISAAVMGAAIAYGVQEILIGILGNLIFANLPALSLWPLVWSILFSSCLLIGFAGPPLFSLVMISPVRLIRKELGSVNIKVLWVALFGLSTCLVLIALAAQDWKLASWVAASFGLAVVLFAVISWACLGLLKLLFSRLSNHHFALRFALTAQARRSGFAVMQITALGIALMALLLILLLRQDLLATWQGNIPVDAPNRFMINVQDDQKSSITRSLLDAGVAKPSFSPMVRARLVEVNGKTIGPNDYIDENARRLVDREFNLSYTEQLPEGNRITSGKWLEGSTPQVSLEAGIAKTLKLKLGDQMTFELAGEKVTTPITSLRKLDWSSMKVNFFVIMPPAMLAEMPQSWITSYYQSNAIEGLDFQLAQAYPNLTIVDVGTSLKQIQDVLDRLASVLGLLFAFTIAAAILVLVAAIAATQDERFRSAALLKAVGASRHLLGKIALAELLIIGALSGALAGLAAAIAAWALGRFVLEIEFNAFAQSLAMGIGFGVTACLLAGYRFQRRIQTATAMECLREV</sequence>
<evidence type="ECO:0000313" key="8">
    <source>
        <dbReference type="EMBL" id="AKD25070.1"/>
    </source>
</evidence>
<dbReference type="AlphaFoldDB" id="A0A0E3ZLA0"/>
<dbReference type="Proteomes" id="UP000061135">
    <property type="component" value="Chromosome"/>
</dbReference>
<dbReference type="InterPro" id="IPR038766">
    <property type="entry name" value="Membrane_comp_ABC_pdt"/>
</dbReference>
<gene>
    <name evidence="8" type="ORF">CL55_00007370</name>
</gene>
<organism evidence="8 9">
    <name type="scientific">Polynucleobacter duraquae</name>
    <dbReference type="NCBI Taxonomy" id="1835254"/>
    <lineage>
        <taxon>Bacteria</taxon>
        <taxon>Pseudomonadati</taxon>
        <taxon>Pseudomonadota</taxon>
        <taxon>Betaproteobacteria</taxon>
        <taxon>Burkholderiales</taxon>
        <taxon>Burkholderiaceae</taxon>
        <taxon>Polynucleobacter</taxon>
    </lineage>
</organism>